<organism evidence="2 3">
    <name type="scientific">Fulvivirga marina</name>
    <dbReference type="NCBI Taxonomy" id="2494733"/>
    <lineage>
        <taxon>Bacteria</taxon>
        <taxon>Pseudomonadati</taxon>
        <taxon>Bacteroidota</taxon>
        <taxon>Cytophagia</taxon>
        <taxon>Cytophagales</taxon>
        <taxon>Fulvivirgaceae</taxon>
        <taxon>Fulvivirga</taxon>
    </lineage>
</organism>
<accession>A0A937G419</accession>
<dbReference type="Proteomes" id="UP000614216">
    <property type="component" value="Unassembled WGS sequence"/>
</dbReference>
<dbReference type="AlphaFoldDB" id="A0A937G419"/>
<name>A0A937G419_9BACT</name>
<feature type="chain" id="PRO_5036806416" evidence="1">
    <location>
        <begin position="19"/>
        <end position="105"/>
    </location>
</feature>
<comment type="caution">
    <text evidence="2">The sequence shown here is derived from an EMBL/GenBank/DDBJ whole genome shotgun (WGS) entry which is preliminary data.</text>
</comment>
<reference evidence="2" key="1">
    <citation type="submission" date="2021-01" db="EMBL/GenBank/DDBJ databases">
        <title>Fulvivirga kasyanovii gen. nov., sp nov., a novel member of the phylum Bacteroidetes isolated from seawater in a mussel farm.</title>
        <authorList>
            <person name="Zhao L.-H."/>
            <person name="Wang Z.-J."/>
        </authorList>
    </citation>
    <scope>NUCLEOTIDE SEQUENCE</scope>
    <source>
        <strain evidence="2">29W222</strain>
    </source>
</reference>
<proteinExistence type="predicted"/>
<sequence>MKKLIMVLLLLLTFAGYAQTQIDSVNTLNQVLKFNQLNETTNTYLVYFQDSISGPKRNMEIWERTITKVQKKGVYKFIWNRYLSNGSYVNCEILSDINSFKPISE</sequence>
<evidence type="ECO:0000313" key="2">
    <source>
        <dbReference type="EMBL" id="MBL6449595.1"/>
    </source>
</evidence>
<protein>
    <submittedName>
        <fullName evidence="2">Uncharacterized protein</fullName>
    </submittedName>
</protein>
<feature type="signal peptide" evidence="1">
    <location>
        <begin position="1"/>
        <end position="18"/>
    </location>
</feature>
<keyword evidence="3" id="KW-1185">Reference proteome</keyword>
<evidence type="ECO:0000256" key="1">
    <source>
        <dbReference type="SAM" id="SignalP"/>
    </source>
</evidence>
<gene>
    <name evidence="2" type="ORF">JMN32_25010</name>
</gene>
<dbReference type="EMBL" id="JAEUGD010000067">
    <property type="protein sequence ID" value="MBL6449595.1"/>
    <property type="molecule type" value="Genomic_DNA"/>
</dbReference>
<keyword evidence="1" id="KW-0732">Signal</keyword>
<dbReference type="RefSeq" id="WP_202859143.1">
    <property type="nucleotide sequence ID" value="NZ_JAEUGD010000067.1"/>
</dbReference>
<evidence type="ECO:0000313" key="3">
    <source>
        <dbReference type="Proteomes" id="UP000614216"/>
    </source>
</evidence>